<name>A0A922HQF6_DERFA</name>
<feature type="region of interest" description="Disordered" evidence="4">
    <location>
        <begin position="270"/>
        <end position="305"/>
    </location>
</feature>
<evidence type="ECO:0000256" key="3">
    <source>
        <dbReference type="ARBA" id="ARBA00022694"/>
    </source>
</evidence>
<evidence type="ECO:0000313" key="6">
    <source>
        <dbReference type="Proteomes" id="UP000790347"/>
    </source>
</evidence>
<evidence type="ECO:0000256" key="2">
    <source>
        <dbReference type="ARBA" id="ARBA00007331"/>
    </source>
</evidence>
<evidence type="ECO:0000256" key="4">
    <source>
        <dbReference type="SAM" id="MobiDB-lite"/>
    </source>
</evidence>
<gene>
    <name evidence="5" type="primary">RPP30</name>
    <name evidence="5" type="ORF">DERF_013043</name>
</gene>
<dbReference type="InterPro" id="IPR016195">
    <property type="entry name" value="Pol/histidinol_Pase-like"/>
</dbReference>
<reference evidence="5" key="2">
    <citation type="journal article" date="2022" name="Res Sq">
        <title>Comparative Genomics Reveals Insights into the Divergent Evolution of Astigmatic Mites and Household Pest Adaptations.</title>
        <authorList>
            <person name="Xiong Q."/>
            <person name="Wan A.T.-Y."/>
            <person name="Liu X.-Y."/>
            <person name="Fung C.S.-H."/>
            <person name="Xiao X."/>
            <person name="Malainual N."/>
            <person name="Hou J."/>
            <person name="Wang L."/>
            <person name="Wang M."/>
            <person name="Yang K."/>
            <person name="Cui Y."/>
            <person name="Leung E."/>
            <person name="Nong W."/>
            <person name="Shin S.-K."/>
            <person name="Au S."/>
            <person name="Jeong K.Y."/>
            <person name="Chew F.T."/>
            <person name="Hui J."/>
            <person name="Leung T.F."/>
            <person name="Tungtrongchitr A."/>
            <person name="Zhong N."/>
            <person name="Liu Z."/>
            <person name="Tsui S."/>
        </authorList>
    </citation>
    <scope>NUCLEOTIDE SEQUENCE</scope>
    <source>
        <strain evidence="5">Derf</strain>
        <tissue evidence="5">Whole organism</tissue>
    </source>
</reference>
<accession>A0A922HQF6</accession>
<dbReference type="GO" id="GO:0005655">
    <property type="term" value="C:nucleolar ribonuclease P complex"/>
    <property type="evidence" value="ECO:0007669"/>
    <property type="project" value="TreeGrafter"/>
</dbReference>
<proteinExistence type="inferred from homology"/>
<protein>
    <submittedName>
        <fullName evidence="5">Ribonuclease P protein subunit p30</fullName>
    </submittedName>
</protein>
<dbReference type="GO" id="GO:0003723">
    <property type="term" value="F:RNA binding"/>
    <property type="evidence" value="ECO:0007669"/>
    <property type="project" value="TreeGrafter"/>
</dbReference>
<comment type="caution">
    <text evidence="5">The sequence shown here is derived from an EMBL/GenBank/DDBJ whole genome shotgun (WGS) entry which is preliminary data.</text>
</comment>
<dbReference type="SUPFAM" id="SSF89550">
    <property type="entry name" value="PHP domain-like"/>
    <property type="match status" value="1"/>
</dbReference>
<keyword evidence="3" id="KW-0819">tRNA processing</keyword>
<reference evidence="5" key="1">
    <citation type="submission" date="2013-05" db="EMBL/GenBank/DDBJ databases">
        <authorList>
            <person name="Yim A.K.Y."/>
            <person name="Chan T.F."/>
            <person name="Ji K.M."/>
            <person name="Liu X.Y."/>
            <person name="Zhou J.W."/>
            <person name="Li R.Q."/>
            <person name="Yang K.Y."/>
            <person name="Li J."/>
            <person name="Li M."/>
            <person name="Law P.T.W."/>
            <person name="Wu Y.L."/>
            <person name="Cai Z.L."/>
            <person name="Qin H."/>
            <person name="Bao Y."/>
            <person name="Leung R.K.K."/>
            <person name="Ng P.K.S."/>
            <person name="Zou J."/>
            <person name="Zhong X.J."/>
            <person name="Ran P.X."/>
            <person name="Zhong N.S."/>
            <person name="Liu Z.G."/>
            <person name="Tsui S.K.W."/>
        </authorList>
    </citation>
    <scope>NUCLEOTIDE SEQUENCE</scope>
    <source>
        <strain evidence="5">Derf</strain>
        <tissue evidence="5">Whole organism</tissue>
    </source>
</reference>
<dbReference type="AlphaFoldDB" id="A0A922HQF6"/>
<dbReference type="GO" id="GO:0008033">
    <property type="term" value="P:tRNA processing"/>
    <property type="evidence" value="ECO:0007669"/>
    <property type="project" value="UniProtKB-KW"/>
</dbReference>
<dbReference type="EMBL" id="ASGP02000007">
    <property type="protein sequence ID" value="KAH9497029.1"/>
    <property type="molecule type" value="Genomic_DNA"/>
</dbReference>
<evidence type="ECO:0000313" key="5">
    <source>
        <dbReference type="EMBL" id="KAH9497029.1"/>
    </source>
</evidence>
<keyword evidence="6" id="KW-1185">Reference proteome</keyword>
<comment type="similarity">
    <text evidence="2">Belongs to the eukaryotic/archaeal RNase P protein component 3 family.</text>
</comment>
<dbReference type="PANTHER" id="PTHR13031">
    <property type="entry name" value="RIBONUCLEASE P SUBUNIT P30"/>
    <property type="match status" value="1"/>
</dbReference>
<evidence type="ECO:0000256" key="1">
    <source>
        <dbReference type="ARBA" id="ARBA00004123"/>
    </source>
</evidence>
<feature type="compositionally biased region" description="Polar residues" evidence="4">
    <location>
        <begin position="285"/>
        <end position="294"/>
    </location>
</feature>
<sequence>MDLNLIIYNDGFDLDKSIVKLIESCLKFDYKRIALAVQIIGGGKDVKIPIPPTIKLRGDQKNIKIYTRLTVQIGDSNSLFHLSKNENLKHYDILAIEPMNEKILNYLNGGNFEFDILTFSSINSSIVNMIKKANFSLPISKGIGIEINYSNCLSSSSQRRQTIAFGQMLVDKTRSKNIILSSGTSIATNIRSPHDVIYIGLLFGLQENQSKRSLYKNTETVIKHSELRRNIITSIIVIDDLIDNNNNDGGGDNNNDNIYDELCAMDENLKTSKTSSSGIKRPQPSIETNSSTIIKTIPEAKKQKT</sequence>
<dbReference type="InterPro" id="IPR002738">
    <property type="entry name" value="RNase_P_p30"/>
</dbReference>
<dbReference type="Proteomes" id="UP000790347">
    <property type="component" value="Unassembled WGS sequence"/>
</dbReference>
<comment type="subcellular location">
    <subcellularLocation>
        <location evidence="1">Nucleus</location>
    </subcellularLocation>
</comment>
<organism evidence="5 6">
    <name type="scientific">Dermatophagoides farinae</name>
    <name type="common">American house dust mite</name>
    <dbReference type="NCBI Taxonomy" id="6954"/>
    <lineage>
        <taxon>Eukaryota</taxon>
        <taxon>Metazoa</taxon>
        <taxon>Ecdysozoa</taxon>
        <taxon>Arthropoda</taxon>
        <taxon>Chelicerata</taxon>
        <taxon>Arachnida</taxon>
        <taxon>Acari</taxon>
        <taxon>Acariformes</taxon>
        <taxon>Sarcoptiformes</taxon>
        <taxon>Astigmata</taxon>
        <taxon>Psoroptidia</taxon>
        <taxon>Analgoidea</taxon>
        <taxon>Pyroglyphidae</taxon>
        <taxon>Dermatophagoidinae</taxon>
        <taxon>Dermatophagoides</taxon>
    </lineage>
</organism>
<dbReference type="Gene3D" id="3.20.20.140">
    <property type="entry name" value="Metal-dependent hydrolases"/>
    <property type="match status" value="1"/>
</dbReference>
<dbReference type="PANTHER" id="PTHR13031:SF0">
    <property type="entry name" value="RIBONUCLEASE P PROTEIN SUBUNIT P30"/>
    <property type="match status" value="1"/>
</dbReference>
<dbReference type="Pfam" id="PF01876">
    <property type="entry name" value="RNase_P_p30"/>
    <property type="match status" value="1"/>
</dbReference>